<dbReference type="Pfam" id="PF09722">
    <property type="entry name" value="Xre_MbcA_ParS_C"/>
    <property type="match status" value="1"/>
</dbReference>
<dbReference type="InterPro" id="IPR024467">
    <property type="entry name" value="Xre/MbcA/ParS-like_toxin-bd"/>
</dbReference>
<name>D5H690_SALRM</name>
<reference evidence="2 3" key="1">
    <citation type="journal article" date="2010" name="ISME J.">
        <title>Fine-scale evolution: genomic, phenotypic and ecological differentiation in two coexisting Salinibacter ruber strains.</title>
        <authorList>
            <person name="Pena A."/>
            <person name="Teeling H."/>
            <person name="Huerta-Cepas J."/>
            <person name="Santos F."/>
            <person name="Yarza P."/>
            <person name="Brito-Echeverria J."/>
            <person name="Lucio M."/>
            <person name="Schmitt-Kopplin P."/>
            <person name="Meseguer I."/>
            <person name="Schenowitz C."/>
            <person name="Dossat C."/>
            <person name="Barbe V."/>
            <person name="Dopazo J."/>
            <person name="Rossello-Mora R."/>
            <person name="Schuler M."/>
            <person name="Glockner F.O."/>
            <person name="Amann R."/>
            <person name="Gabaldon T."/>
            <person name="Anton J."/>
        </authorList>
    </citation>
    <scope>NUCLEOTIDE SEQUENCE [LARGE SCALE GENOMIC DNA]</scope>
    <source>
        <strain evidence="2 3">M8</strain>
    </source>
</reference>
<reference evidence="3" key="2">
    <citation type="submission" date="2010-04" db="EMBL/GenBank/DDBJ databases">
        <title>Genome sequence of Salinibacter ruber M8.</title>
        <authorList>
            <consortium name="Genoscope"/>
        </authorList>
    </citation>
    <scope>NUCLEOTIDE SEQUENCE [LARGE SCALE GENOMIC DNA]</scope>
    <source>
        <strain evidence="3">M8</strain>
    </source>
</reference>
<organism evidence="2 3">
    <name type="scientific">Salinibacter ruber (strain M8)</name>
    <dbReference type="NCBI Taxonomy" id="761659"/>
    <lineage>
        <taxon>Bacteria</taxon>
        <taxon>Pseudomonadati</taxon>
        <taxon>Rhodothermota</taxon>
        <taxon>Rhodothermia</taxon>
        <taxon>Rhodothermales</taxon>
        <taxon>Salinibacteraceae</taxon>
        <taxon>Salinibacter</taxon>
    </lineage>
</organism>
<dbReference type="AlphaFoldDB" id="D5H690"/>
<dbReference type="KEGG" id="srm:SRM_00624"/>
<evidence type="ECO:0000313" key="2">
    <source>
        <dbReference type="EMBL" id="CBH23545.1"/>
    </source>
</evidence>
<dbReference type="HOGENOM" id="CLU_2901673_0_0_10"/>
<proteinExistence type="predicted"/>
<feature type="domain" description="Antitoxin Xre/MbcA/ParS-like toxin-binding" evidence="1">
    <location>
        <begin position="13"/>
        <end position="59"/>
    </location>
</feature>
<protein>
    <recommendedName>
        <fullName evidence="1">Antitoxin Xre/MbcA/ParS-like toxin-binding domain-containing protein</fullName>
    </recommendedName>
</protein>
<accession>D5H690</accession>
<sequence>MLVAEVVAFAQRALDGVDPAREWLRAPHSLLGGASPLDRMDTRVGMNEVKTMLAHVEHGMPV</sequence>
<dbReference type="EMBL" id="FP565814">
    <property type="protein sequence ID" value="CBH23545.1"/>
    <property type="molecule type" value="Genomic_DNA"/>
</dbReference>
<evidence type="ECO:0000313" key="3">
    <source>
        <dbReference type="Proteomes" id="UP000000933"/>
    </source>
</evidence>
<gene>
    <name evidence="2" type="ordered locus">SRM_00624</name>
</gene>
<evidence type="ECO:0000259" key="1">
    <source>
        <dbReference type="Pfam" id="PF09722"/>
    </source>
</evidence>
<dbReference type="Proteomes" id="UP000000933">
    <property type="component" value="Chromosome"/>
</dbReference>